<dbReference type="AlphaFoldDB" id="A0A0M9ACN3"/>
<name>A0A0M9ACN3_9HYME</name>
<protein>
    <submittedName>
        <fullName evidence="1">Uncharacterized protein</fullName>
    </submittedName>
</protein>
<evidence type="ECO:0000313" key="1">
    <source>
        <dbReference type="EMBL" id="KOX80429.1"/>
    </source>
</evidence>
<gene>
    <name evidence="1" type="ORF">WN51_12912</name>
</gene>
<sequence length="78" mass="9105">MTTHVTVRNKYRKIVVNVYEKHQSTQSERNELLLRHSKYKCATLHFLLQLNKCSQLIKEYEERVSSHSGSISSISIGK</sequence>
<reference evidence="1 2" key="1">
    <citation type="submission" date="2015-07" db="EMBL/GenBank/DDBJ databases">
        <title>The genome of Melipona quadrifasciata.</title>
        <authorList>
            <person name="Pan H."/>
            <person name="Kapheim K."/>
        </authorList>
    </citation>
    <scope>NUCLEOTIDE SEQUENCE [LARGE SCALE GENOMIC DNA]</scope>
    <source>
        <strain evidence="1">0111107301</strain>
        <tissue evidence="1">Whole body</tissue>
    </source>
</reference>
<keyword evidence="2" id="KW-1185">Reference proteome</keyword>
<proteinExistence type="predicted"/>
<accession>A0A0M9ACN3</accession>
<dbReference type="EMBL" id="KQ435700">
    <property type="protein sequence ID" value="KOX80429.1"/>
    <property type="molecule type" value="Genomic_DNA"/>
</dbReference>
<organism evidence="1 2">
    <name type="scientific">Melipona quadrifasciata</name>
    <dbReference type="NCBI Taxonomy" id="166423"/>
    <lineage>
        <taxon>Eukaryota</taxon>
        <taxon>Metazoa</taxon>
        <taxon>Ecdysozoa</taxon>
        <taxon>Arthropoda</taxon>
        <taxon>Hexapoda</taxon>
        <taxon>Insecta</taxon>
        <taxon>Pterygota</taxon>
        <taxon>Neoptera</taxon>
        <taxon>Endopterygota</taxon>
        <taxon>Hymenoptera</taxon>
        <taxon>Apocrita</taxon>
        <taxon>Aculeata</taxon>
        <taxon>Apoidea</taxon>
        <taxon>Anthophila</taxon>
        <taxon>Apidae</taxon>
        <taxon>Melipona</taxon>
    </lineage>
</organism>
<evidence type="ECO:0000313" key="2">
    <source>
        <dbReference type="Proteomes" id="UP000053105"/>
    </source>
</evidence>
<dbReference type="Proteomes" id="UP000053105">
    <property type="component" value="Unassembled WGS sequence"/>
</dbReference>